<keyword evidence="1 2" id="KW-0408">Iron</keyword>
<reference evidence="4 5" key="1">
    <citation type="journal article" date="2018" name="Genome Biol. Evol.">
        <title>Multiple Roots of Fruiting Body Formation in Amoebozoa.</title>
        <authorList>
            <person name="Hillmann F."/>
            <person name="Forbes G."/>
            <person name="Novohradska S."/>
            <person name="Ferling I."/>
            <person name="Riege K."/>
            <person name="Groth M."/>
            <person name="Westermann M."/>
            <person name="Marz M."/>
            <person name="Spaller T."/>
            <person name="Winckler T."/>
            <person name="Schaap P."/>
            <person name="Glockner G."/>
        </authorList>
    </citation>
    <scope>NUCLEOTIDE SEQUENCE [LARGE SCALE GENOMIC DNA]</scope>
    <source>
        <strain evidence="4 5">Jena</strain>
    </source>
</reference>
<keyword evidence="2" id="KW-0805">Transcription regulation</keyword>
<dbReference type="GO" id="GO:0005506">
    <property type="term" value="F:iron ion binding"/>
    <property type="evidence" value="ECO:0007669"/>
    <property type="project" value="UniProtKB-UniRule"/>
</dbReference>
<feature type="non-terminal residue" evidence="4">
    <location>
        <position position="245"/>
    </location>
</feature>
<dbReference type="Gene3D" id="2.60.120.650">
    <property type="entry name" value="Cupin"/>
    <property type="match status" value="1"/>
</dbReference>
<dbReference type="EMBL" id="MDYQ01000029">
    <property type="protein sequence ID" value="PRP86532.1"/>
    <property type="molecule type" value="Genomic_DNA"/>
</dbReference>
<evidence type="ECO:0000256" key="3">
    <source>
        <dbReference type="SAM" id="MobiDB-lite"/>
    </source>
</evidence>
<dbReference type="STRING" id="1890364.A0A2P6NRD3"/>
<dbReference type="InterPro" id="IPR039994">
    <property type="entry name" value="NO66-like"/>
</dbReference>
<feature type="compositionally biased region" description="Low complexity" evidence="3">
    <location>
        <begin position="32"/>
        <end position="46"/>
    </location>
</feature>
<dbReference type="InParanoid" id="A0A2P6NRD3"/>
<comment type="cofactor">
    <cofactor evidence="2">
        <name>Fe(2+)</name>
        <dbReference type="ChEBI" id="CHEBI:29033"/>
    </cofactor>
    <text evidence="2">Binds 1 Fe(2+) ion per subunit.</text>
</comment>
<protein>
    <recommendedName>
        <fullName evidence="2">Bifunctional lysine-specific demethylase and histidyl-hydroxylase</fullName>
        <ecNumber evidence="2">1.14.11.-</ecNumber>
    </recommendedName>
</protein>
<evidence type="ECO:0000313" key="4">
    <source>
        <dbReference type="EMBL" id="PRP86532.1"/>
    </source>
</evidence>
<name>A0A2P6NRD3_9EUKA</name>
<dbReference type="GO" id="GO:0005730">
    <property type="term" value="C:nucleolus"/>
    <property type="evidence" value="ECO:0007669"/>
    <property type="project" value="TreeGrafter"/>
</dbReference>
<keyword evidence="2" id="KW-0560">Oxidoreductase</keyword>
<dbReference type="Proteomes" id="UP000241769">
    <property type="component" value="Unassembled WGS sequence"/>
</dbReference>
<keyword evidence="2" id="KW-0223">Dioxygenase</keyword>
<keyword evidence="5" id="KW-1185">Reference proteome</keyword>
<comment type="subcellular location">
    <subcellularLocation>
        <location evidence="2">Nucleus</location>
    </subcellularLocation>
</comment>
<comment type="caution">
    <text evidence="4">The sequence shown here is derived from an EMBL/GenBank/DDBJ whole genome shotgun (WGS) entry which is preliminary data.</text>
</comment>
<dbReference type="AlphaFoldDB" id="A0A2P6NRD3"/>
<dbReference type="GO" id="GO:0051864">
    <property type="term" value="F:histone H3K36 demethylase activity"/>
    <property type="evidence" value="ECO:0007669"/>
    <property type="project" value="TreeGrafter"/>
</dbReference>
<evidence type="ECO:0000256" key="1">
    <source>
        <dbReference type="ARBA" id="ARBA00023004"/>
    </source>
</evidence>
<dbReference type="OrthoDB" id="425950at2759"/>
<dbReference type="PANTHER" id="PTHR13096">
    <property type="entry name" value="MINA53 MYC INDUCED NUCLEAR ANTIGEN"/>
    <property type="match status" value="1"/>
</dbReference>
<dbReference type="SUPFAM" id="SSF51197">
    <property type="entry name" value="Clavaminate synthase-like"/>
    <property type="match status" value="1"/>
</dbReference>
<sequence length="245" mass="28346">MENGNKRKADPVESHAGGNANHKKKKKKKSQKVPVSVSAKAPQPIQKQEKKKKTSIDELSKRMFIVPNSIDVDHQEKENFGIIKTDFSKWLNYRNGKEIIEDEDLFDSNARSNQVFAWLIAPLSVEEFYEKYWEKKPLLIKRNKPNYYDGWFSKDEMDQLFKSTHIEYGKHVDVTLYENGQRRTLNPKGRATAKDIWNFFAKGCSVRMLHPQQYSASVSKILSVLEDFWECGGGCNSYLTPAGYQ</sequence>
<organism evidence="4 5">
    <name type="scientific">Planoprotostelium fungivorum</name>
    <dbReference type="NCBI Taxonomy" id="1890364"/>
    <lineage>
        <taxon>Eukaryota</taxon>
        <taxon>Amoebozoa</taxon>
        <taxon>Evosea</taxon>
        <taxon>Variosea</taxon>
        <taxon>Cavosteliida</taxon>
        <taxon>Cavosteliaceae</taxon>
        <taxon>Planoprotostelium</taxon>
    </lineage>
</organism>
<dbReference type="EC" id="1.14.11.-" evidence="2"/>
<keyword evidence="2" id="KW-0539">Nucleus</keyword>
<gene>
    <name evidence="4" type="ORF">PROFUN_05170</name>
</gene>
<feature type="region of interest" description="Disordered" evidence="3">
    <location>
        <begin position="1"/>
        <end position="54"/>
    </location>
</feature>
<evidence type="ECO:0000313" key="5">
    <source>
        <dbReference type="Proteomes" id="UP000241769"/>
    </source>
</evidence>
<keyword evidence="2" id="KW-0804">Transcription</keyword>
<keyword evidence="2" id="KW-0479">Metal-binding</keyword>
<dbReference type="PANTHER" id="PTHR13096:SF8">
    <property type="entry name" value="RIBOSOMAL OXYGENASE 1"/>
    <property type="match status" value="1"/>
</dbReference>
<proteinExistence type="inferred from homology"/>
<dbReference type="GO" id="GO:0032453">
    <property type="term" value="F:histone H3K4 demethylase activity"/>
    <property type="evidence" value="ECO:0007669"/>
    <property type="project" value="TreeGrafter"/>
</dbReference>
<feature type="compositionally biased region" description="Basic residues" evidence="3">
    <location>
        <begin position="21"/>
        <end position="31"/>
    </location>
</feature>
<accession>A0A2P6NRD3</accession>
<comment type="function">
    <text evidence="2">Oxygenase that can act as both a histone lysine demethylase and a ribosomal histidine hydroxylase.</text>
</comment>
<feature type="compositionally biased region" description="Basic and acidic residues" evidence="3">
    <location>
        <begin position="1"/>
        <end position="13"/>
    </location>
</feature>
<comment type="similarity">
    <text evidence="2">Belongs to the ROX family.</text>
</comment>
<evidence type="ECO:0000256" key="2">
    <source>
        <dbReference type="RuleBase" id="RU366061"/>
    </source>
</evidence>